<evidence type="ECO:0000256" key="1">
    <source>
        <dbReference type="SAM" id="Phobius"/>
    </source>
</evidence>
<evidence type="ECO:0000313" key="3">
    <source>
        <dbReference type="Proteomes" id="UP000662074"/>
    </source>
</evidence>
<keyword evidence="1" id="KW-0472">Membrane</keyword>
<accession>A0A917J5S5</accession>
<keyword evidence="1" id="KW-1133">Transmembrane helix</keyword>
<comment type="caution">
    <text evidence="2">The sequence shown here is derived from an EMBL/GenBank/DDBJ whole genome shotgun (WGS) entry which is preliminary data.</text>
</comment>
<dbReference type="EMBL" id="BMDO01000001">
    <property type="protein sequence ID" value="GGI49690.1"/>
    <property type="molecule type" value="Genomic_DNA"/>
</dbReference>
<reference evidence="2" key="2">
    <citation type="submission" date="2020-09" db="EMBL/GenBank/DDBJ databases">
        <authorList>
            <person name="Sun Q."/>
            <person name="Sedlacek I."/>
        </authorList>
    </citation>
    <scope>NUCLEOTIDE SEQUENCE</scope>
    <source>
        <strain evidence="2">CCM 8711</strain>
    </source>
</reference>
<feature type="transmembrane region" description="Helical" evidence="1">
    <location>
        <begin position="27"/>
        <end position="52"/>
    </location>
</feature>
<proteinExistence type="predicted"/>
<organism evidence="2 3">
    <name type="scientific">Mucilaginibacter galii</name>
    <dbReference type="NCBI Taxonomy" id="2005073"/>
    <lineage>
        <taxon>Bacteria</taxon>
        <taxon>Pseudomonadati</taxon>
        <taxon>Bacteroidota</taxon>
        <taxon>Sphingobacteriia</taxon>
        <taxon>Sphingobacteriales</taxon>
        <taxon>Sphingobacteriaceae</taxon>
        <taxon>Mucilaginibacter</taxon>
    </lineage>
</organism>
<sequence>MKINIAITKQIGITNEAKAPELPELSFLTGVVGFDGAVAITLNLVLVFVYLFS</sequence>
<keyword evidence="1" id="KW-0812">Transmembrane</keyword>
<evidence type="ECO:0000313" key="2">
    <source>
        <dbReference type="EMBL" id="GGI49690.1"/>
    </source>
</evidence>
<gene>
    <name evidence="2" type="ORF">GCM10011425_09020</name>
</gene>
<dbReference type="Proteomes" id="UP000662074">
    <property type="component" value="Unassembled WGS sequence"/>
</dbReference>
<dbReference type="RefSeq" id="WP_229747032.1">
    <property type="nucleotide sequence ID" value="NZ_BMDO01000001.1"/>
</dbReference>
<protein>
    <submittedName>
        <fullName evidence="2">Uncharacterized protein</fullName>
    </submittedName>
</protein>
<dbReference type="AlphaFoldDB" id="A0A917J5S5"/>
<reference evidence="2" key="1">
    <citation type="journal article" date="2014" name="Int. J. Syst. Evol. Microbiol.">
        <title>Complete genome sequence of Corynebacterium casei LMG S-19264T (=DSM 44701T), isolated from a smear-ripened cheese.</title>
        <authorList>
            <consortium name="US DOE Joint Genome Institute (JGI-PGF)"/>
            <person name="Walter F."/>
            <person name="Albersmeier A."/>
            <person name="Kalinowski J."/>
            <person name="Ruckert C."/>
        </authorList>
    </citation>
    <scope>NUCLEOTIDE SEQUENCE</scope>
    <source>
        <strain evidence="2">CCM 8711</strain>
    </source>
</reference>
<keyword evidence="3" id="KW-1185">Reference proteome</keyword>
<name>A0A917J5S5_9SPHI</name>